<keyword evidence="2" id="KW-1133">Transmembrane helix</keyword>
<feature type="transmembrane region" description="Helical" evidence="2">
    <location>
        <begin position="73"/>
        <end position="95"/>
    </location>
</feature>
<evidence type="ECO:0000256" key="1">
    <source>
        <dbReference type="SAM" id="MobiDB-lite"/>
    </source>
</evidence>
<name>A0A8D8IK65_CULPI</name>
<evidence type="ECO:0000256" key="2">
    <source>
        <dbReference type="SAM" id="Phobius"/>
    </source>
</evidence>
<protein>
    <submittedName>
        <fullName evidence="3">(northern house mosquito) hypothetical protein</fullName>
    </submittedName>
</protein>
<dbReference type="AlphaFoldDB" id="A0A8D8IK65"/>
<dbReference type="EMBL" id="HBUE01062847">
    <property type="protein sequence ID" value="CAG6469379.1"/>
    <property type="molecule type" value="Transcribed_RNA"/>
</dbReference>
<evidence type="ECO:0000313" key="3">
    <source>
        <dbReference type="EMBL" id="CAG6553481.1"/>
    </source>
</evidence>
<dbReference type="EMBL" id="HBUE01062846">
    <property type="protein sequence ID" value="CAG6469378.1"/>
    <property type="molecule type" value="Transcribed_RNA"/>
</dbReference>
<sequence length="155" mass="16028">MMGSESRLGDTAAGAPSEGGAATWDAPAGICGSLLTLRTTCLAGLAGFEERPASDPRLKISHLLLTLTLTPSLVLGLLLDLQLVLLVVWLLLCVLKLKIALVDMRRSLLLSLEAALVTADSTAEADFLMGDDAGEDDGATDGTGWVRLLPLAGTG</sequence>
<organism evidence="3">
    <name type="scientific">Culex pipiens</name>
    <name type="common">House mosquito</name>
    <dbReference type="NCBI Taxonomy" id="7175"/>
    <lineage>
        <taxon>Eukaryota</taxon>
        <taxon>Metazoa</taxon>
        <taxon>Ecdysozoa</taxon>
        <taxon>Arthropoda</taxon>
        <taxon>Hexapoda</taxon>
        <taxon>Insecta</taxon>
        <taxon>Pterygota</taxon>
        <taxon>Neoptera</taxon>
        <taxon>Endopterygota</taxon>
        <taxon>Diptera</taxon>
        <taxon>Nematocera</taxon>
        <taxon>Culicoidea</taxon>
        <taxon>Culicidae</taxon>
        <taxon>Culicinae</taxon>
        <taxon>Culicini</taxon>
        <taxon>Culex</taxon>
        <taxon>Culex</taxon>
    </lineage>
</organism>
<dbReference type="EMBL" id="HBUE01144357">
    <property type="protein sequence ID" value="CAG6502245.1"/>
    <property type="molecule type" value="Transcribed_RNA"/>
</dbReference>
<keyword evidence="2" id="KW-0812">Transmembrane</keyword>
<accession>A0A8D8IK65</accession>
<feature type="region of interest" description="Disordered" evidence="1">
    <location>
        <begin position="1"/>
        <end position="20"/>
    </location>
</feature>
<keyword evidence="2" id="KW-0472">Membrane</keyword>
<reference evidence="3" key="1">
    <citation type="submission" date="2021-05" db="EMBL/GenBank/DDBJ databases">
        <authorList>
            <person name="Alioto T."/>
            <person name="Alioto T."/>
            <person name="Gomez Garrido J."/>
        </authorList>
    </citation>
    <scope>NUCLEOTIDE SEQUENCE</scope>
</reference>
<proteinExistence type="predicted"/>
<dbReference type="EMBL" id="HBUE01249194">
    <property type="protein sequence ID" value="CAG6553481.1"/>
    <property type="molecule type" value="Transcribed_RNA"/>
</dbReference>